<dbReference type="EMBL" id="MU005569">
    <property type="protein sequence ID" value="KAF2691640.1"/>
    <property type="molecule type" value="Genomic_DNA"/>
</dbReference>
<protein>
    <submittedName>
        <fullName evidence="2">Uncharacterized protein</fullName>
    </submittedName>
</protein>
<feature type="compositionally biased region" description="Low complexity" evidence="1">
    <location>
        <begin position="17"/>
        <end position="44"/>
    </location>
</feature>
<feature type="region of interest" description="Disordered" evidence="1">
    <location>
        <begin position="114"/>
        <end position="142"/>
    </location>
</feature>
<name>A0A6G1JN38_9PLEO</name>
<accession>A0A6G1JN38</accession>
<keyword evidence="3" id="KW-1185">Reference proteome</keyword>
<dbReference type="AlphaFoldDB" id="A0A6G1JN38"/>
<organism evidence="2 3">
    <name type="scientific">Lentithecium fluviatile CBS 122367</name>
    <dbReference type="NCBI Taxonomy" id="1168545"/>
    <lineage>
        <taxon>Eukaryota</taxon>
        <taxon>Fungi</taxon>
        <taxon>Dikarya</taxon>
        <taxon>Ascomycota</taxon>
        <taxon>Pezizomycotina</taxon>
        <taxon>Dothideomycetes</taxon>
        <taxon>Pleosporomycetidae</taxon>
        <taxon>Pleosporales</taxon>
        <taxon>Massarineae</taxon>
        <taxon>Lentitheciaceae</taxon>
        <taxon>Lentithecium</taxon>
    </lineage>
</organism>
<gene>
    <name evidence="2" type="ORF">K458DRAFT_381486</name>
</gene>
<evidence type="ECO:0000313" key="2">
    <source>
        <dbReference type="EMBL" id="KAF2691640.1"/>
    </source>
</evidence>
<evidence type="ECO:0000256" key="1">
    <source>
        <dbReference type="SAM" id="MobiDB-lite"/>
    </source>
</evidence>
<feature type="compositionally biased region" description="Basic and acidic residues" evidence="1">
    <location>
        <begin position="114"/>
        <end position="136"/>
    </location>
</feature>
<evidence type="ECO:0000313" key="3">
    <source>
        <dbReference type="Proteomes" id="UP000799291"/>
    </source>
</evidence>
<sequence length="175" mass="18466">MPSFPTFKSATKASAVNNTKGSTATKATANTKTSTPAKATPTNTRVTTFKWLSSLTPRADSRVAKKAAAEAEAAAAAAAEAQGEMDVFDFLKQERAEDAKEYGVFEFLQEDGKKTDAKGTDGKEANGKEVTGKDVTGKTLPESQLGGEVKAVDKNIDVVLGEEVKLDKAVGFEKE</sequence>
<feature type="compositionally biased region" description="Polar residues" evidence="1">
    <location>
        <begin position="1"/>
        <end position="16"/>
    </location>
</feature>
<reference evidence="2" key="1">
    <citation type="journal article" date="2020" name="Stud. Mycol.">
        <title>101 Dothideomycetes genomes: a test case for predicting lifestyles and emergence of pathogens.</title>
        <authorList>
            <person name="Haridas S."/>
            <person name="Albert R."/>
            <person name="Binder M."/>
            <person name="Bloem J."/>
            <person name="Labutti K."/>
            <person name="Salamov A."/>
            <person name="Andreopoulos B."/>
            <person name="Baker S."/>
            <person name="Barry K."/>
            <person name="Bills G."/>
            <person name="Bluhm B."/>
            <person name="Cannon C."/>
            <person name="Castanera R."/>
            <person name="Culley D."/>
            <person name="Daum C."/>
            <person name="Ezra D."/>
            <person name="Gonzalez J."/>
            <person name="Henrissat B."/>
            <person name="Kuo A."/>
            <person name="Liang C."/>
            <person name="Lipzen A."/>
            <person name="Lutzoni F."/>
            <person name="Magnuson J."/>
            <person name="Mondo S."/>
            <person name="Nolan M."/>
            <person name="Ohm R."/>
            <person name="Pangilinan J."/>
            <person name="Park H.-J."/>
            <person name="Ramirez L."/>
            <person name="Alfaro M."/>
            <person name="Sun H."/>
            <person name="Tritt A."/>
            <person name="Yoshinaga Y."/>
            <person name="Zwiers L.-H."/>
            <person name="Turgeon B."/>
            <person name="Goodwin S."/>
            <person name="Spatafora J."/>
            <person name="Crous P."/>
            <person name="Grigoriev I."/>
        </authorList>
    </citation>
    <scope>NUCLEOTIDE SEQUENCE</scope>
    <source>
        <strain evidence="2">CBS 122367</strain>
    </source>
</reference>
<proteinExistence type="predicted"/>
<feature type="region of interest" description="Disordered" evidence="1">
    <location>
        <begin position="1"/>
        <end position="45"/>
    </location>
</feature>
<dbReference type="Proteomes" id="UP000799291">
    <property type="component" value="Unassembled WGS sequence"/>
</dbReference>